<dbReference type="CDD" id="cd01948">
    <property type="entry name" value="EAL"/>
    <property type="match status" value="1"/>
</dbReference>
<dbReference type="Gene3D" id="3.20.20.450">
    <property type="entry name" value="EAL domain"/>
    <property type="match status" value="1"/>
</dbReference>
<keyword evidence="2" id="KW-0472">Membrane</keyword>
<feature type="transmembrane region" description="Helical" evidence="2">
    <location>
        <begin position="169"/>
        <end position="192"/>
    </location>
</feature>
<dbReference type="Pfam" id="PF00990">
    <property type="entry name" value="GGDEF"/>
    <property type="match status" value="1"/>
</dbReference>
<feature type="transmembrane region" description="Helical" evidence="2">
    <location>
        <begin position="141"/>
        <end position="163"/>
    </location>
</feature>
<dbReference type="InterPro" id="IPR000160">
    <property type="entry name" value="GGDEF_dom"/>
</dbReference>
<evidence type="ECO:0008006" key="7">
    <source>
        <dbReference type="Google" id="ProtNLM"/>
    </source>
</evidence>
<protein>
    <recommendedName>
        <fullName evidence="7">Diguanylate cyclase/phosphodiesterase</fullName>
    </recommendedName>
</protein>
<evidence type="ECO:0000256" key="2">
    <source>
        <dbReference type="SAM" id="Phobius"/>
    </source>
</evidence>
<keyword evidence="2" id="KW-1133">Transmembrane helix</keyword>
<dbReference type="NCBIfam" id="TIGR00254">
    <property type="entry name" value="GGDEF"/>
    <property type="match status" value="1"/>
</dbReference>
<proteinExistence type="predicted"/>
<dbReference type="SUPFAM" id="SSF141868">
    <property type="entry name" value="EAL domain-like"/>
    <property type="match status" value="1"/>
</dbReference>
<reference evidence="6" key="1">
    <citation type="journal article" date="2019" name="Int. J. Syst. Evol. Microbiol.">
        <title>The Global Catalogue of Microorganisms (GCM) 10K type strain sequencing project: providing services to taxonomists for standard genome sequencing and annotation.</title>
        <authorList>
            <consortium name="The Broad Institute Genomics Platform"/>
            <consortium name="The Broad Institute Genome Sequencing Center for Infectious Disease"/>
            <person name="Wu L."/>
            <person name="Ma J."/>
        </authorList>
    </citation>
    <scope>NUCLEOTIDE SEQUENCE [LARGE SCALE GENOMIC DNA]</scope>
    <source>
        <strain evidence="6">JCM 18304</strain>
    </source>
</reference>
<keyword evidence="2" id="KW-0812">Transmembrane</keyword>
<feature type="transmembrane region" description="Helical" evidence="2">
    <location>
        <begin position="100"/>
        <end position="129"/>
    </location>
</feature>
<dbReference type="EMBL" id="BAABJQ010000023">
    <property type="protein sequence ID" value="GAA5195198.1"/>
    <property type="molecule type" value="Genomic_DNA"/>
</dbReference>
<accession>A0ABP9SH65</accession>
<keyword evidence="6" id="KW-1185">Reference proteome</keyword>
<sequence length="883" mass="93539">MMSPADRRRLTGRVRALLVRAARPPDPVAKPRWAGLLCGLVTGAALVAIAIGLAIDPLSLGTSTDFVRLAVVIAAAATAVIAGVRVRVGGSYLSLGWGEAALIVALYLIPVGWVPMAIFLGVGLAMVVLQFTQEPRSARRMLFNASSLALSGAVSASVAQLIAPPHLAALSLPVAAGLVVGAPIETVVSIALSSASVNTRTGTSYYAVFVRAIHGKLYMLVGNVTLGLLIVALAGADVGWLLVLAPMLWLLRQAYAYRLRGDDERRGWRLFAGATRSLNRLDERGVVEAAVAGAARLFAADGVEVLILRPGPQPRVAASGPGQPGGAGERPDGPTEGVLWRYRGGRGVELVVTVSAASGLPAQPTDGDRVAARPLLVGGASIGELRLSFGRSVRLTRREQMQLSAFGDALAAALHDATSHRELREMTARSSEDALNDTLTGIGNRAALLAKGDAALHGLERDGLVAFLLLDVNQFKEVNDTLGHAAGDDLLRVTARRLDSERRPGELVARLGGDEFGMLLTDLPTAAGDEAAALDHALRRARELADLLGTPTRVSGVRLAVEASIGVTVAAAGSCDMGELIRRAEMAMYRAKKDGNGSIAWYDSSGDASSTDRLALLAELREALGSSQQLVLALQPVVDLNSGAPTGVEALIRWRHPRRGELGPGEFIDVLENSELIAPFTRYVLERAVALAADWAAQGLSVPISVNLSARSLLDVRLPGEIAQLLARHRVPPHRLILEITETVVVPESRTVTEVLNALREVGVQLAVDDFGTGYSSLTFLTRVRVDEVKVDQSFVARMAESPEAMAIVRTTVELARELNLRVVAEGVETAEQRSELARLGCDSAQGYHFFRPMAAEKISGVLHQLVRSSRGRVIPFPQEGAS</sequence>
<dbReference type="PANTHER" id="PTHR44757">
    <property type="entry name" value="DIGUANYLATE CYCLASE DGCP"/>
    <property type="match status" value="1"/>
</dbReference>
<dbReference type="SMART" id="SM00267">
    <property type="entry name" value="GGDEF"/>
    <property type="match status" value="1"/>
</dbReference>
<feature type="transmembrane region" description="Helical" evidence="2">
    <location>
        <begin position="66"/>
        <end position="88"/>
    </location>
</feature>
<dbReference type="SUPFAM" id="SSF55073">
    <property type="entry name" value="Nucleotide cyclase"/>
    <property type="match status" value="1"/>
</dbReference>
<evidence type="ECO:0000259" key="3">
    <source>
        <dbReference type="PROSITE" id="PS50883"/>
    </source>
</evidence>
<dbReference type="InterPro" id="IPR001633">
    <property type="entry name" value="EAL_dom"/>
</dbReference>
<dbReference type="SMART" id="SM00052">
    <property type="entry name" value="EAL"/>
    <property type="match status" value="1"/>
</dbReference>
<dbReference type="SUPFAM" id="SSF55781">
    <property type="entry name" value="GAF domain-like"/>
    <property type="match status" value="1"/>
</dbReference>
<dbReference type="InterPro" id="IPR035919">
    <property type="entry name" value="EAL_sf"/>
</dbReference>
<dbReference type="PANTHER" id="PTHR44757:SF2">
    <property type="entry name" value="BIOFILM ARCHITECTURE MAINTENANCE PROTEIN MBAA"/>
    <property type="match status" value="1"/>
</dbReference>
<dbReference type="InterPro" id="IPR029787">
    <property type="entry name" value="Nucleotide_cyclase"/>
</dbReference>
<evidence type="ECO:0000313" key="6">
    <source>
        <dbReference type="Proteomes" id="UP001501570"/>
    </source>
</evidence>
<dbReference type="PROSITE" id="PS50883">
    <property type="entry name" value="EAL"/>
    <property type="match status" value="1"/>
</dbReference>
<feature type="domain" description="GGDEF" evidence="4">
    <location>
        <begin position="463"/>
        <end position="604"/>
    </location>
</feature>
<evidence type="ECO:0000313" key="5">
    <source>
        <dbReference type="EMBL" id="GAA5195198.1"/>
    </source>
</evidence>
<organism evidence="5 6">
    <name type="scientific">Rugosimonospora acidiphila</name>
    <dbReference type="NCBI Taxonomy" id="556531"/>
    <lineage>
        <taxon>Bacteria</taxon>
        <taxon>Bacillati</taxon>
        <taxon>Actinomycetota</taxon>
        <taxon>Actinomycetes</taxon>
        <taxon>Micromonosporales</taxon>
        <taxon>Micromonosporaceae</taxon>
        <taxon>Rugosimonospora</taxon>
    </lineage>
</organism>
<feature type="transmembrane region" description="Helical" evidence="2">
    <location>
        <begin position="33"/>
        <end position="54"/>
    </location>
</feature>
<feature type="transmembrane region" description="Helical" evidence="2">
    <location>
        <begin position="227"/>
        <end position="251"/>
    </location>
</feature>
<dbReference type="Proteomes" id="UP001501570">
    <property type="component" value="Unassembled WGS sequence"/>
</dbReference>
<dbReference type="PROSITE" id="PS50887">
    <property type="entry name" value="GGDEF"/>
    <property type="match status" value="1"/>
</dbReference>
<dbReference type="CDD" id="cd01949">
    <property type="entry name" value="GGDEF"/>
    <property type="match status" value="1"/>
</dbReference>
<evidence type="ECO:0000256" key="1">
    <source>
        <dbReference type="SAM" id="MobiDB-lite"/>
    </source>
</evidence>
<dbReference type="InterPro" id="IPR043128">
    <property type="entry name" value="Rev_trsase/Diguanyl_cyclase"/>
</dbReference>
<dbReference type="InterPro" id="IPR052155">
    <property type="entry name" value="Biofilm_reg_signaling"/>
</dbReference>
<gene>
    <name evidence="5" type="ORF">GCM10023322_61400</name>
</gene>
<evidence type="ECO:0000259" key="4">
    <source>
        <dbReference type="PROSITE" id="PS50887"/>
    </source>
</evidence>
<feature type="region of interest" description="Disordered" evidence="1">
    <location>
        <begin position="314"/>
        <end position="336"/>
    </location>
</feature>
<comment type="caution">
    <text evidence="5">The sequence shown here is derived from an EMBL/GenBank/DDBJ whole genome shotgun (WGS) entry which is preliminary data.</text>
</comment>
<name>A0ABP9SH65_9ACTN</name>
<feature type="domain" description="EAL" evidence="3">
    <location>
        <begin position="613"/>
        <end position="867"/>
    </location>
</feature>
<dbReference type="Pfam" id="PF00563">
    <property type="entry name" value="EAL"/>
    <property type="match status" value="1"/>
</dbReference>
<dbReference type="Gene3D" id="3.30.70.270">
    <property type="match status" value="1"/>
</dbReference>